<accession>A0A3M8C8V9</accession>
<dbReference type="Proteomes" id="UP000281915">
    <property type="component" value="Unassembled WGS sequence"/>
</dbReference>
<dbReference type="RefSeq" id="WP_122915215.1">
    <property type="nucleotide sequence ID" value="NZ_RHHT01000062.1"/>
</dbReference>
<organism evidence="1 2">
    <name type="scientific">Brevibacillus panacihumi</name>
    <dbReference type="NCBI Taxonomy" id="497735"/>
    <lineage>
        <taxon>Bacteria</taxon>
        <taxon>Bacillati</taxon>
        <taxon>Bacillota</taxon>
        <taxon>Bacilli</taxon>
        <taxon>Bacillales</taxon>
        <taxon>Paenibacillaceae</taxon>
        <taxon>Brevibacillus</taxon>
    </lineage>
</organism>
<proteinExistence type="predicted"/>
<dbReference type="AlphaFoldDB" id="A0A3M8C8V9"/>
<evidence type="ECO:0000313" key="2">
    <source>
        <dbReference type="Proteomes" id="UP000281915"/>
    </source>
</evidence>
<sequence>MTKAEVGLFDTILEWSKELGVDHTEFFTPEGFHFFDWWEKLVSCMTLEEVEVYLSIPEPQGEKVGLIYKKLTKTAIAHRDRLVLAVEEGAVLNAKAEQCAG</sequence>
<reference evidence="1 2" key="1">
    <citation type="submission" date="2018-10" db="EMBL/GenBank/DDBJ databases">
        <title>Phylogenomics of Brevibacillus.</title>
        <authorList>
            <person name="Dunlap C."/>
        </authorList>
    </citation>
    <scope>NUCLEOTIDE SEQUENCE [LARGE SCALE GENOMIC DNA]</scope>
    <source>
        <strain evidence="1 2">JCM 15085</strain>
    </source>
</reference>
<gene>
    <name evidence="1" type="ORF">EDM58_21845</name>
</gene>
<name>A0A3M8C8V9_9BACL</name>
<evidence type="ECO:0000313" key="1">
    <source>
        <dbReference type="EMBL" id="RNB72150.1"/>
    </source>
</evidence>
<dbReference type="EMBL" id="RHHT01000062">
    <property type="protein sequence ID" value="RNB72150.1"/>
    <property type="molecule type" value="Genomic_DNA"/>
</dbReference>
<protein>
    <submittedName>
        <fullName evidence="1">Uncharacterized protein</fullName>
    </submittedName>
</protein>
<comment type="caution">
    <text evidence="1">The sequence shown here is derived from an EMBL/GenBank/DDBJ whole genome shotgun (WGS) entry which is preliminary data.</text>
</comment>